<dbReference type="EMBL" id="WTYC01000002">
    <property type="protein sequence ID" value="MXO47608.1"/>
    <property type="molecule type" value="Genomic_DNA"/>
</dbReference>
<organism evidence="3 4">
    <name type="scientific">Qipengyuania vulgaris</name>
    <dbReference type="NCBI Taxonomy" id="291985"/>
    <lineage>
        <taxon>Bacteria</taxon>
        <taxon>Pseudomonadati</taxon>
        <taxon>Pseudomonadota</taxon>
        <taxon>Alphaproteobacteria</taxon>
        <taxon>Sphingomonadales</taxon>
        <taxon>Erythrobacteraceae</taxon>
        <taxon>Qipengyuania</taxon>
    </lineage>
</organism>
<evidence type="ECO:0000313" key="3">
    <source>
        <dbReference type="EMBL" id="MXO47608.1"/>
    </source>
</evidence>
<feature type="domain" description="Antitoxin Xre/MbcA/ParS-like toxin-binding" evidence="1">
    <location>
        <begin position="105"/>
        <end position="155"/>
    </location>
</feature>
<dbReference type="AlphaFoldDB" id="A0A844XRG6"/>
<evidence type="ECO:0000259" key="2">
    <source>
        <dbReference type="Pfam" id="PF20432"/>
    </source>
</evidence>
<evidence type="ECO:0000313" key="4">
    <source>
        <dbReference type="Proteomes" id="UP000448199"/>
    </source>
</evidence>
<dbReference type="Pfam" id="PF20432">
    <property type="entry name" value="Xre-like-HTH"/>
    <property type="match status" value="1"/>
</dbReference>
<evidence type="ECO:0000259" key="1">
    <source>
        <dbReference type="Pfam" id="PF09722"/>
    </source>
</evidence>
<dbReference type="InterPro" id="IPR024467">
    <property type="entry name" value="Xre/MbcA/ParS-like_toxin-bd"/>
</dbReference>
<dbReference type="RefSeq" id="WP_160727169.1">
    <property type="nucleotide sequence ID" value="NZ_WTYC01000002.1"/>
</dbReference>
<name>A0A844XRG6_9SPHN</name>
<dbReference type="NCBIfam" id="TIGR02293">
    <property type="entry name" value="TAS_TIGR02293"/>
    <property type="match status" value="1"/>
</dbReference>
<comment type="caution">
    <text evidence="3">The sequence shown here is derived from an EMBL/GenBank/DDBJ whole genome shotgun (WGS) entry which is preliminary data.</text>
</comment>
<protein>
    <submittedName>
        <fullName evidence="3">DUF2384 domain-containing protein</fullName>
    </submittedName>
</protein>
<gene>
    <name evidence="3" type="ORF">GRI69_04985</name>
</gene>
<feature type="domain" description="Antitoxin Xre-like helix-turn-helix" evidence="2">
    <location>
        <begin position="35"/>
        <end position="100"/>
    </location>
</feature>
<dbReference type="OrthoDB" id="5918037at2"/>
<reference evidence="3 4" key="1">
    <citation type="submission" date="2019-12" db="EMBL/GenBank/DDBJ databases">
        <title>Genomic-based taxomic classification of the family Erythrobacteraceae.</title>
        <authorList>
            <person name="Xu L."/>
        </authorList>
    </citation>
    <scope>NUCLEOTIDE SEQUENCE [LARGE SCALE GENOMIC DNA]</scope>
    <source>
        <strain evidence="3 4">DSM 17792</strain>
    </source>
</reference>
<dbReference type="InterPro" id="IPR046847">
    <property type="entry name" value="Xre-like_HTH"/>
</dbReference>
<sequence>MTVVIEKDDETLVVRTGKLLGGRATFKRALRTRLDAHEVIKQGFPGGTLIRLSQNVTMLQRPEAFEQALGVSLRTFQRRKKDASAKPLSAEQSGRAWKFAELLEQAIEVFGTQEEAEAFFERPAIGLDQRRPIELLSTPAGIELVETHLERLKYGVYT</sequence>
<dbReference type="Pfam" id="PF09722">
    <property type="entry name" value="Xre_MbcA_ParS_C"/>
    <property type="match status" value="1"/>
</dbReference>
<keyword evidence="4" id="KW-1185">Reference proteome</keyword>
<proteinExistence type="predicted"/>
<accession>A0A844XRG6</accession>
<dbReference type="InterPro" id="IPR011979">
    <property type="entry name" value="Antitox_Xre"/>
</dbReference>
<dbReference type="GO" id="GO:0003677">
    <property type="term" value="F:DNA binding"/>
    <property type="evidence" value="ECO:0007669"/>
    <property type="project" value="InterPro"/>
</dbReference>
<dbReference type="Proteomes" id="UP000448199">
    <property type="component" value="Unassembled WGS sequence"/>
</dbReference>